<dbReference type="AlphaFoldDB" id="A0A8S1AUA9"/>
<protein>
    <recommendedName>
        <fullName evidence="1">NAD(P)-binding domain-containing protein</fullName>
    </recommendedName>
</protein>
<name>A0A8S1AUA9_ARCPL</name>
<organism evidence="2 3">
    <name type="scientific">Arctia plantaginis</name>
    <name type="common">Wood tiger moth</name>
    <name type="synonym">Phalaena plantaginis</name>
    <dbReference type="NCBI Taxonomy" id="874455"/>
    <lineage>
        <taxon>Eukaryota</taxon>
        <taxon>Metazoa</taxon>
        <taxon>Ecdysozoa</taxon>
        <taxon>Arthropoda</taxon>
        <taxon>Hexapoda</taxon>
        <taxon>Insecta</taxon>
        <taxon>Pterygota</taxon>
        <taxon>Neoptera</taxon>
        <taxon>Endopterygota</taxon>
        <taxon>Lepidoptera</taxon>
        <taxon>Glossata</taxon>
        <taxon>Ditrysia</taxon>
        <taxon>Noctuoidea</taxon>
        <taxon>Erebidae</taxon>
        <taxon>Arctiinae</taxon>
        <taxon>Arctia</taxon>
    </lineage>
</organism>
<evidence type="ECO:0000313" key="2">
    <source>
        <dbReference type="EMBL" id="CAB3249496.1"/>
    </source>
</evidence>
<evidence type="ECO:0000259" key="1">
    <source>
        <dbReference type="Pfam" id="PF13460"/>
    </source>
</evidence>
<dbReference type="PANTHER" id="PTHR43355">
    <property type="entry name" value="FLAVIN REDUCTASE (NADPH)"/>
    <property type="match status" value="1"/>
</dbReference>
<dbReference type="PANTHER" id="PTHR43355:SF2">
    <property type="entry name" value="FLAVIN REDUCTASE (NADPH)"/>
    <property type="match status" value="1"/>
</dbReference>
<dbReference type="CDD" id="cd05244">
    <property type="entry name" value="BVR-B_like_SDR_a"/>
    <property type="match status" value="1"/>
</dbReference>
<dbReference type="Gene3D" id="3.40.50.720">
    <property type="entry name" value="NAD(P)-binding Rossmann-like Domain"/>
    <property type="match status" value="1"/>
</dbReference>
<dbReference type="InterPro" id="IPR051606">
    <property type="entry name" value="Polyketide_Oxido-like"/>
</dbReference>
<dbReference type="GO" id="GO:0004074">
    <property type="term" value="F:biliverdin reductase [NAD(P)H] activity"/>
    <property type="evidence" value="ECO:0007669"/>
    <property type="project" value="TreeGrafter"/>
</dbReference>
<reference evidence="2 3" key="1">
    <citation type="submission" date="2020-04" db="EMBL/GenBank/DDBJ databases">
        <authorList>
            <person name="Wallbank WR R."/>
            <person name="Pardo Diaz C."/>
            <person name="Kozak K."/>
            <person name="Martin S."/>
            <person name="Jiggins C."/>
            <person name="Moest M."/>
            <person name="Warren A I."/>
            <person name="Byers J.R.P. K."/>
            <person name="Montejo-Kovacevich G."/>
            <person name="Yen C E."/>
        </authorList>
    </citation>
    <scope>NUCLEOTIDE SEQUENCE [LARGE SCALE GENOMIC DNA]</scope>
</reference>
<feature type="domain" description="NAD(P)-binding" evidence="1">
    <location>
        <begin position="39"/>
        <end position="221"/>
    </location>
</feature>
<gene>
    <name evidence="2" type="ORF">APLA_LOCUS12924</name>
</gene>
<dbReference type="SUPFAM" id="SSF51735">
    <property type="entry name" value="NAD(P)-binding Rossmann-fold domains"/>
    <property type="match status" value="1"/>
</dbReference>
<dbReference type="Proteomes" id="UP000494256">
    <property type="component" value="Unassembled WGS sequence"/>
</dbReference>
<sequence>MRTEKNITLSSLFCRLSLGAKLNIFQNLLSKMKKIVIFGSTGMTGLCAVEAAVKKDLTVRAFVRDPKKLPENLKDKVEVITGNVLEPDSVSEAIEGVDGVVICLGTNNVLDPTSDMSEGTKNIIEAMRAKNVRVVSACLSAFLFYEPSKVPPRFVDINNDHERMYQALRDSGLDYIAVYPPHITSEPSAEYMVEINPKTSPGRTISKWDLGSFLVEALSEPKYYKAIIGLAQKPPA</sequence>
<accession>A0A8S1AUA9</accession>
<dbReference type="GO" id="GO:0042602">
    <property type="term" value="F:riboflavin reductase (NADPH) activity"/>
    <property type="evidence" value="ECO:0007669"/>
    <property type="project" value="TreeGrafter"/>
</dbReference>
<dbReference type="OrthoDB" id="7399232at2759"/>
<comment type="caution">
    <text evidence="2">The sequence shown here is derived from an EMBL/GenBank/DDBJ whole genome shotgun (WGS) entry which is preliminary data.</text>
</comment>
<proteinExistence type="predicted"/>
<dbReference type="Pfam" id="PF13460">
    <property type="entry name" value="NAD_binding_10"/>
    <property type="match status" value="1"/>
</dbReference>
<dbReference type="EMBL" id="CADEBD010000344">
    <property type="protein sequence ID" value="CAB3249496.1"/>
    <property type="molecule type" value="Genomic_DNA"/>
</dbReference>
<dbReference type="InterPro" id="IPR036291">
    <property type="entry name" value="NAD(P)-bd_dom_sf"/>
</dbReference>
<dbReference type="InterPro" id="IPR016040">
    <property type="entry name" value="NAD(P)-bd_dom"/>
</dbReference>
<evidence type="ECO:0000313" key="3">
    <source>
        <dbReference type="Proteomes" id="UP000494256"/>
    </source>
</evidence>